<dbReference type="PROSITE" id="PS00760">
    <property type="entry name" value="SPASE_I_2"/>
    <property type="match status" value="1"/>
</dbReference>
<comment type="catalytic activity">
    <reaction evidence="1 7">
        <text>Cleavage of hydrophobic, N-terminal signal or leader sequences from secreted and periplasmic proteins.</text>
        <dbReference type="EC" id="3.4.21.89"/>
    </reaction>
</comment>
<feature type="domain" description="Peptidase S26" evidence="8">
    <location>
        <begin position="26"/>
        <end position="178"/>
    </location>
</feature>
<evidence type="ECO:0000256" key="1">
    <source>
        <dbReference type="ARBA" id="ARBA00000677"/>
    </source>
</evidence>
<protein>
    <recommendedName>
        <fullName evidence="4 7">Signal peptidase I</fullName>
        <ecNumber evidence="4 7">3.4.21.89</ecNumber>
    </recommendedName>
</protein>
<feature type="transmembrane region" description="Helical" evidence="7">
    <location>
        <begin position="27"/>
        <end position="51"/>
    </location>
</feature>
<dbReference type="AlphaFoldDB" id="A0A2T4U978"/>
<proteinExistence type="inferred from homology"/>
<dbReference type="InterPro" id="IPR019758">
    <property type="entry name" value="Pept_S26A_signal_pept_1_CS"/>
</dbReference>
<evidence type="ECO:0000313" key="9">
    <source>
        <dbReference type="EMBL" id="PTL39940.1"/>
    </source>
</evidence>
<comment type="similarity">
    <text evidence="3 7">Belongs to the peptidase S26 family.</text>
</comment>
<dbReference type="Gene3D" id="2.10.109.10">
    <property type="entry name" value="Umud Fragment, subunit A"/>
    <property type="match status" value="1"/>
</dbReference>
<dbReference type="GO" id="GO:0004252">
    <property type="term" value="F:serine-type endopeptidase activity"/>
    <property type="evidence" value="ECO:0007669"/>
    <property type="project" value="InterPro"/>
</dbReference>
<feature type="active site" evidence="6">
    <location>
        <position position="55"/>
    </location>
</feature>
<evidence type="ECO:0000259" key="8">
    <source>
        <dbReference type="Pfam" id="PF10502"/>
    </source>
</evidence>
<dbReference type="OrthoDB" id="9802919at2"/>
<keyword evidence="5 7" id="KW-0378">Hydrolase</keyword>
<evidence type="ECO:0000256" key="7">
    <source>
        <dbReference type="RuleBase" id="RU362042"/>
    </source>
</evidence>
<evidence type="ECO:0000256" key="3">
    <source>
        <dbReference type="ARBA" id="ARBA00009370"/>
    </source>
</evidence>
<accession>A0A2T4U978</accession>
<sequence length="188" mass="21295">MIAWKYKGRIKGGCRVAEEQKKKKGSWLVPIIAAVAVAFIVRSFIAAPYVVEGASMEPSLYDNDRILVNKTTSWMGEFDRGDVVIIEGENNRHYVKRIIGLPGETVEMQEGELYIDGEQIEEPYVNELADYAEQIEETSVEEEEYYVMGDNRGNSLDSRNGLGHIPEEYIVGRSMVVFFPFGNMQITN</sequence>
<organism evidence="9 10">
    <name type="scientific">Alkalicoccus saliphilus</name>
    <dbReference type="NCBI Taxonomy" id="200989"/>
    <lineage>
        <taxon>Bacteria</taxon>
        <taxon>Bacillati</taxon>
        <taxon>Bacillota</taxon>
        <taxon>Bacilli</taxon>
        <taxon>Bacillales</taxon>
        <taxon>Bacillaceae</taxon>
        <taxon>Alkalicoccus</taxon>
    </lineage>
</organism>
<evidence type="ECO:0000256" key="4">
    <source>
        <dbReference type="ARBA" id="ARBA00013208"/>
    </source>
</evidence>
<comment type="caution">
    <text evidence="9">The sequence shown here is derived from an EMBL/GenBank/DDBJ whole genome shotgun (WGS) entry which is preliminary data.</text>
</comment>
<name>A0A2T4U978_9BACI</name>
<dbReference type="SUPFAM" id="SSF51306">
    <property type="entry name" value="LexA/Signal peptidase"/>
    <property type="match status" value="1"/>
</dbReference>
<dbReference type="GO" id="GO:0009003">
    <property type="term" value="F:signal peptidase activity"/>
    <property type="evidence" value="ECO:0007669"/>
    <property type="project" value="UniProtKB-EC"/>
</dbReference>
<keyword evidence="7" id="KW-0472">Membrane</keyword>
<reference evidence="9 10" key="1">
    <citation type="submission" date="2018-03" db="EMBL/GenBank/DDBJ databases">
        <title>Alkalicoccus saliphilus sp. nov., isolated from a mineral pool.</title>
        <authorList>
            <person name="Zhao B."/>
        </authorList>
    </citation>
    <scope>NUCLEOTIDE SEQUENCE [LARGE SCALE GENOMIC DNA]</scope>
    <source>
        <strain evidence="9 10">6AG</strain>
    </source>
</reference>
<gene>
    <name evidence="9" type="primary">lepB</name>
    <name evidence="9" type="ORF">C6Y45_02865</name>
</gene>
<dbReference type="PANTHER" id="PTHR43390:SF1">
    <property type="entry name" value="CHLOROPLAST PROCESSING PEPTIDASE"/>
    <property type="match status" value="1"/>
</dbReference>
<evidence type="ECO:0000313" key="10">
    <source>
        <dbReference type="Proteomes" id="UP000240509"/>
    </source>
</evidence>
<dbReference type="PANTHER" id="PTHR43390">
    <property type="entry name" value="SIGNAL PEPTIDASE I"/>
    <property type="match status" value="1"/>
</dbReference>
<evidence type="ECO:0000256" key="5">
    <source>
        <dbReference type="ARBA" id="ARBA00022801"/>
    </source>
</evidence>
<dbReference type="NCBIfam" id="TIGR02227">
    <property type="entry name" value="sigpep_I_bact"/>
    <property type="match status" value="1"/>
</dbReference>
<comment type="subcellular location">
    <subcellularLocation>
        <location evidence="2">Cell membrane</location>
        <topology evidence="2">Single-pass type II membrane protein</topology>
    </subcellularLocation>
    <subcellularLocation>
        <location evidence="7">Membrane</location>
        <topology evidence="7">Single-pass type II membrane protein</topology>
    </subcellularLocation>
</comment>
<dbReference type="InterPro" id="IPR019757">
    <property type="entry name" value="Pept_S26A_signal_pept_1_Lys-AS"/>
</dbReference>
<keyword evidence="7" id="KW-1133">Transmembrane helix</keyword>
<dbReference type="GO" id="GO:0005886">
    <property type="term" value="C:plasma membrane"/>
    <property type="evidence" value="ECO:0007669"/>
    <property type="project" value="UniProtKB-SubCell"/>
</dbReference>
<keyword evidence="10" id="KW-1185">Reference proteome</keyword>
<dbReference type="GO" id="GO:0006465">
    <property type="term" value="P:signal peptide processing"/>
    <property type="evidence" value="ECO:0007669"/>
    <property type="project" value="InterPro"/>
</dbReference>
<dbReference type="PRINTS" id="PR00727">
    <property type="entry name" value="LEADERPTASE"/>
</dbReference>
<keyword evidence="7" id="KW-0812">Transmembrane</keyword>
<evidence type="ECO:0000256" key="6">
    <source>
        <dbReference type="PIRSR" id="PIRSR600223-1"/>
    </source>
</evidence>
<dbReference type="InterPro" id="IPR000223">
    <property type="entry name" value="Pept_S26A_signal_pept_1"/>
</dbReference>
<dbReference type="CDD" id="cd06530">
    <property type="entry name" value="S26_SPase_I"/>
    <property type="match status" value="1"/>
</dbReference>
<evidence type="ECO:0000256" key="2">
    <source>
        <dbReference type="ARBA" id="ARBA00004401"/>
    </source>
</evidence>
<dbReference type="Proteomes" id="UP000240509">
    <property type="component" value="Unassembled WGS sequence"/>
</dbReference>
<dbReference type="EMBL" id="PZJJ01000003">
    <property type="protein sequence ID" value="PTL39940.1"/>
    <property type="molecule type" value="Genomic_DNA"/>
</dbReference>
<dbReference type="Pfam" id="PF10502">
    <property type="entry name" value="Peptidase_S26"/>
    <property type="match status" value="1"/>
</dbReference>
<dbReference type="EC" id="3.4.21.89" evidence="4 7"/>
<dbReference type="PROSITE" id="PS00761">
    <property type="entry name" value="SPASE_I_3"/>
    <property type="match status" value="1"/>
</dbReference>
<dbReference type="InterPro" id="IPR036286">
    <property type="entry name" value="LexA/Signal_pep-like_sf"/>
</dbReference>
<feature type="active site" evidence="6">
    <location>
        <position position="96"/>
    </location>
</feature>
<dbReference type="InterPro" id="IPR019533">
    <property type="entry name" value="Peptidase_S26"/>
</dbReference>
<keyword evidence="7" id="KW-0645">Protease</keyword>